<dbReference type="EMBL" id="CAJNOI010000054">
    <property type="protein sequence ID" value="CAF0955353.1"/>
    <property type="molecule type" value="Genomic_DNA"/>
</dbReference>
<dbReference type="Proteomes" id="UP000663877">
    <property type="component" value="Unassembled WGS sequence"/>
</dbReference>
<evidence type="ECO:0000313" key="5">
    <source>
        <dbReference type="Proteomes" id="UP000663877"/>
    </source>
</evidence>
<keyword evidence="4" id="KW-1185">Reference proteome</keyword>
<gene>
    <name evidence="1" type="ORF">BJG266_LOCUS13446</name>
    <name evidence="2" type="ORF">QVE165_LOCUS44771</name>
    <name evidence="3" type="ORF">QVE165_LOCUS44841</name>
</gene>
<dbReference type="OrthoDB" id="5806726at2759"/>
<dbReference type="PANTHER" id="PTHR24149:SF14">
    <property type="entry name" value="ANKYRIN REPEAT DOMAIN 12"/>
    <property type="match status" value="1"/>
</dbReference>
<dbReference type="PANTHER" id="PTHR24149">
    <property type="entry name" value="ANKYRIN REPEAT DOMAIN-CONTAINING PROTEIN 12"/>
    <property type="match status" value="1"/>
</dbReference>
<dbReference type="Proteomes" id="UP000663832">
    <property type="component" value="Unassembled WGS sequence"/>
</dbReference>
<organism evidence="1 5">
    <name type="scientific">Adineta steineri</name>
    <dbReference type="NCBI Taxonomy" id="433720"/>
    <lineage>
        <taxon>Eukaryota</taxon>
        <taxon>Metazoa</taxon>
        <taxon>Spiralia</taxon>
        <taxon>Gnathifera</taxon>
        <taxon>Rotifera</taxon>
        <taxon>Eurotatoria</taxon>
        <taxon>Bdelloidea</taxon>
        <taxon>Adinetida</taxon>
        <taxon>Adinetidae</taxon>
        <taxon>Adineta</taxon>
    </lineage>
</organism>
<dbReference type="InterPro" id="IPR053210">
    <property type="entry name" value="ANKRD12"/>
</dbReference>
<sequence length="232" mass="27373">MLHDFVPPKVPKDFAETMMAKKTYLIAPSLKSCSITTPASLGIKRLNPPSDLDMHLLDIFTRQEDERYRMRLRHQVEREKLILSHEQDILRLYGNAERSSINQDIPFSYCSLLKDNEVYNNPSVQERQSSFINNEYINTELGKRGKHRGNGRSIIKWLEDSNLKYKRLSCEINQRQQHESNTLHSMQRMVWLKHIPKENSLSGRINSLLSERYLPKVHINTNFWTHWETNPV</sequence>
<dbReference type="GO" id="GO:0005654">
    <property type="term" value="C:nucleoplasm"/>
    <property type="evidence" value="ECO:0007669"/>
    <property type="project" value="TreeGrafter"/>
</dbReference>
<comment type="caution">
    <text evidence="1">The sequence shown here is derived from an EMBL/GenBank/DDBJ whole genome shotgun (WGS) entry which is preliminary data.</text>
</comment>
<accession>A0A814DGB9</accession>
<proteinExistence type="predicted"/>
<evidence type="ECO:0000313" key="1">
    <source>
        <dbReference type="EMBL" id="CAF0955353.1"/>
    </source>
</evidence>
<dbReference type="EMBL" id="CAJNOM010000609">
    <property type="protein sequence ID" value="CAF1520782.1"/>
    <property type="molecule type" value="Genomic_DNA"/>
</dbReference>
<evidence type="ECO:0000313" key="2">
    <source>
        <dbReference type="EMBL" id="CAF1520782.1"/>
    </source>
</evidence>
<dbReference type="AlphaFoldDB" id="A0A814DGB9"/>
<protein>
    <submittedName>
        <fullName evidence="1">Uncharacterized protein</fullName>
    </submittedName>
</protein>
<reference evidence="1" key="1">
    <citation type="submission" date="2021-02" db="EMBL/GenBank/DDBJ databases">
        <authorList>
            <person name="Nowell W R."/>
        </authorList>
    </citation>
    <scope>NUCLEOTIDE SEQUENCE</scope>
</reference>
<evidence type="ECO:0000313" key="4">
    <source>
        <dbReference type="Proteomes" id="UP000663832"/>
    </source>
</evidence>
<name>A0A814DGB9_9BILA</name>
<evidence type="ECO:0000313" key="3">
    <source>
        <dbReference type="EMBL" id="CAF1521749.1"/>
    </source>
</evidence>
<dbReference type="EMBL" id="CAJNOM010000612">
    <property type="protein sequence ID" value="CAF1521749.1"/>
    <property type="molecule type" value="Genomic_DNA"/>
</dbReference>